<evidence type="ECO:0000313" key="2">
    <source>
        <dbReference type="Proteomes" id="UP001281147"/>
    </source>
</evidence>
<name>A0ACC3MQ33_9PEZI</name>
<organism evidence="1 2">
    <name type="scientific">Vermiconidia calcicola</name>
    <dbReference type="NCBI Taxonomy" id="1690605"/>
    <lineage>
        <taxon>Eukaryota</taxon>
        <taxon>Fungi</taxon>
        <taxon>Dikarya</taxon>
        <taxon>Ascomycota</taxon>
        <taxon>Pezizomycotina</taxon>
        <taxon>Dothideomycetes</taxon>
        <taxon>Dothideomycetidae</taxon>
        <taxon>Mycosphaerellales</taxon>
        <taxon>Extremaceae</taxon>
        <taxon>Vermiconidia</taxon>
    </lineage>
</organism>
<sequence length="179" mass="19997">MLIVSVTRASVYSLDLSIYTKRISKRNRTFGTDLQSPPENRADFPLGEGLHLRDPDPEQEASYIPSQFRPKQVFERKYTKGAYASEDSSSTNDSGVEASNDGIDARRTLRSKKCNEETYTPSECCPKQVCNLRKDTVGNWNKGNVGDDEHHAEDDENEGYSLSAGGGNKDDTEDDEHEP</sequence>
<dbReference type="Proteomes" id="UP001281147">
    <property type="component" value="Unassembled WGS sequence"/>
</dbReference>
<protein>
    <submittedName>
        <fullName evidence="1">Uncharacterized protein</fullName>
    </submittedName>
</protein>
<reference evidence="1" key="1">
    <citation type="submission" date="2023-07" db="EMBL/GenBank/DDBJ databases">
        <title>Black Yeasts Isolated from many extreme environments.</title>
        <authorList>
            <person name="Coleine C."/>
            <person name="Stajich J.E."/>
            <person name="Selbmann L."/>
        </authorList>
    </citation>
    <scope>NUCLEOTIDE SEQUENCE</scope>
    <source>
        <strain evidence="1">CCFEE 5714</strain>
    </source>
</reference>
<keyword evidence="2" id="KW-1185">Reference proteome</keyword>
<dbReference type="EMBL" id="JAUTXU010000191">
    <property type="protein sequence ID" value="KAK3699967.1"/>
    <property type="molecule type" value="Genomic_DNA"/>
</dbReference>
<gene>
    <name evidence="1" type="ORF">LTR37_016211</name>
</gene>
<accession>A0ACC3MQ33</accession>
<evidence type="ECO:0000313" key="1">
    <source>
        <dbReference type="EMBL" id="KAK3699967.1"/>
    </source>
</evidence>
<comment type="caution">
    <text evidence="1">The sequence shown here is derived from an EMBL/GenBank/DDBJ whole genome shotgun (WGS) entry which is preliminary data.</text>
</comment>
<proteinExistence type="predicted"/>